<dbReference type="RefSeq" id="WP_141721817.1">
    <property type="nucleotide sequence ID" value="NZ_FMHZ01000002.1"/>
</dbReference>
<proteinExistence type="predicted"/>
<evidence type="ECO:0008006" key="3">
    <source>
        <dbReference type="Google" id="ProtNLM"/>
    </source>
</evidence>
<dbReference type="OrthoDB" id="3389325at2"/>
<name>A0A1C6VVQ3_9ACTN</name>
<organism evidence="1 2">
    <name type="scientific">Micromonospora citrea</name>
    <dbReference type="NCBI Taxonomy" id="47855"/>
    <lineage>
        <taxon>Bacteria</taxon>
        <taxon>Bacillati</taxon>
        <taxon>Actinomycetota</taxon>
        <taxon>Actinomycetes</taxon>
        <taxon>Micromonosporales</taxon>
        <taxon>Micromonosporaceae</taxon>
        <taxon>Micromonospora</taxon>
    </lineage>
</organism>
<protein>
    <recommendedName>
        <fullName evidence="3">RiboL-PSP-HEPN domain-containing protein</fullName>
    </recommendedName>
</protein>
<evidence type="ECO:0000313" key="2">
    <source>
        <dbReference type="Proteomes" id="UP000199001"/>
    </source>
</evidence>
<reference evidence="2" key="1">
    <citation type="submission" date="2016-06" db="EMBL/GenBank/DDBJ databases">
        <authorList>
            <person name="Varghese N."/>
            <person name="Submissions Spin"/>
        </authorList>
    </citation>
    <scope>NUCLEOTIDE SEQUENCE [LARGE SCALE GENOMIC DNA]</scope>
    <source>
        <strain evidence="2">DSM 43903</strain>
    </source>
</reference>
<keyword evidence="2" id="KW-1185">Reference proteome</keyword>
<dbReference type="EMBL" id="FMHZ01000002">
    <property type="protein sequence ID" value="SCL70421.1"/>
    <property type="molecule type" value="Genomic_DNA"/>
</dbReference>
<dbReference type="Proteomes" id="UP000199001">
    <property type="component" value="Unassembled WGS sequence"/>
</dbReference>
<evidence type="ECO:0000313" key="1">
    <source>
        <dbReference type="EMBL" id="SCL70421.1"/>
    </source>
</evidence>
<accession>A0A1C6VVQ3</accession>
<dbReference type="AlphaFoldDB" id="A0A1C6VVQ3"/>
<dbReference type="STRING" id="47855.GA0070606_5394"/>
<gene>
    <name evidence="1" type="ORF">GA0070606_5394</name>
</gene>
<sequence length="198" mass="21343">MTTPVPQVPSADAEAASALLFRTLGAHRSAVAALKPRPRPRLRTAPDGDPIQDRCQATLVRLLSITEAFASDMLSREVDRSVVGTGNATATKVADEAVIRGTSTWQDQKKSYKDWLGVGEDWKAVERLAEARNAVAHGLGKLTRRQLRSENSVKSKLKAAGITVNDNRIVLSDDSLAAAASACRDFIERLDLAVQARA</sequence>